<reference evidence="5" key="1">
    <citation type="journal article" date="2012" name="Proc. Natl. Acad. Sci. U.S.A.">
        <title>Antigenic diversity is generated by distinct evolutionary mechanisms in African trypanosome species.</title>
        <authorList>
            <person name="Jackson A.P."/>
            <person name="Berry A."/>
            <person name="Aslett M."/>
            <person name="Allison H.C."/>
            <person name="Burton P."/>
            <person name="Vavrova-Anderson J."/>
            <person name="Brown R."/>
            <person name="Browne H."/>
            <person name="Corton N."/>
            <person name="Hauser H."/>
            <person name="Gamble J."/>
            <person name="Gilderthorp R."/>
            <person name="Marcello L."/>
            <person name="McQuillan J."/>
            <person name="Otto T.D."/>
            <person name="Quail M.A."/>
            <person name="Sanders M.J."/>
            <person name="van Tonder A."/>
            <person name="Ginger M.L."/>
            <person name="Field M.C."/>
            <person name="Barry J.D."/>
            <person name="Hertz-Fowler C."/>
            <person name="Berriman M."/>
        </authorList>
    </citation>
    <scope>NUCLEOTIDE SEQUENCE</scope>
    <source>
        <strain evidence="5">IL3000</strain>
    </source>
</reference>
<organism evidence="5">
    <name type="scientific">Trypanosoma congolense (strain IL3000)</name>
    <dbReference type="NCBI Taxonomy" id="1068625"/>
    <lineage>
        <taxon>Eukaryota</taxon>
        <taxon>Discoba</taxon>
        <taxon>Euglenozoa</taxon>
        <taxon>Kinetoplastea</taxon>
        <taxon>Metakinetoplastina</taxon>
        <taxon>Trypanosomatida</taxon>
        <taxon>Trypanosomatidae</taxon>
        <taxon>Trypanosoma</taxon>
        <taxon>Nannomonas</taxon>
    </lineage>
</organism>
<dbReference type="InterPro" id="IPR013320">
    <property type="entry name" value="ConA-like_dom_sf"/>
</dbReference>
<dbReference type="GO" id="GO:0009313">
    <property type="term" value="P:oligosaccharide catabolic process"/>
    <property type="evidence" value="ECO:0007669"/>
    <property type="project" value="TreeGrafter"/>
</dbReference>
<gene>
    <name evidence="5" type="ORF">TCIL3000_2_1400</name>
</gene>
<keyword evidence="2" id="KW-0732">Signal</keyword>
<evidence type="ECO:0000259" key="4">
    <source>
        <dbReference type="Pfam" id="PF22925"/>
    </source>
</evidence>
<sequence>MSPTRMANVHALAHAGMRLVSFAFVVLIRVSHMPSEGLARVDAGDKGNHEVGVNRTGPYSYRSPSLLAVQGSLITVSETWDTTDEKKYVDVITEYSRDYGTSLVTQVAIRSDKADFHAVYTHQEDRESTLHPTAVASGDKVYVLVFCKNIGANDSLTGDQVIMPYVATGTVLPLGAIGETWVDWTALNPIRALLPGFVGGKRASRFFGGGGNGIATPQGTIIIPVQVVRTDDEYFASIIYSTNGGSSWALAKGVTDAGCRESSVLEWKGKLLLVSRSNDGFTKVYESGDMGTKWTEALGTISRVFGNSPNRTGPGNQGSAVVANIDNVPVMIFSHTTVLHGGGDGDDSGRIREIHQRIWLSDGNRIVKVGHIYWDDHLQSSHNNLLYDKGKLFCAYEAGAEKTSAVLVRSLDDELSKVEAALEAWKRQDSYLSTVCASGSDTAPCESGVPIDGLVGLLSTTLSERQWIDAYLSVSAEVVGARSIPQGVLFEGPIRGGRWPVAAQGQNQRYHFVSKHFTLVITVSIHERTTDRAPLLVLRPQEDAGADLELSYTADHRWHVRHGNEHGSTSGAWVKDREHQLVLVCEAGDASLYLDGKRMPTMGRRLVESGAPLGVSHFSIGGYGLEKRSPNGKLTVRNVMLYNRPLNKTEIDTVFHVRDKITAATTIVKAFEQKNRVNVQMVNSKQDHPTAPNNEEACGALSTSLAALLLLALLTLT</sequence>
<evidence type="ECO:0000256" key="1">
    <source>
        <dbReference type="ARBA" id="ARBA00022737"/>
    </source>
</evidence>
<dbReference type="InterPro" id="IPR008377">
    <property type="entry name" value="Sialidase_trypan"/>
</dbReference>
<evidence type="ECO:0000313" key="5">
    <source>
        <dbReference type="EMBL" id="CCC89562.1"/>
    </source>
</evidence>
<dbReference type="InterPro" id="IPR055239">
    <property type="entry name" value="TS_C"/>
</dbReference>
<dbReference type="Pfam" id="PF22925">
    <property type="entry name" value="TS_C"/>
    <property type="match status" value="1"/>
</dbReference>
<dbReference type="InterPro" id="IPR036278">
    <property type="entry name" value="Sialidase_sf"/>
</dbReference>
<dbReference type="SUPFAM" id="SSF50939">
    <property type="entry name" value="Sialidases"/>
    <property type="match status" value="1"/>
</dbReference>
<evidence type="ECO:0000256" key="2">
    <source>
        <dbReference type="SAM" id="SignalP"/>
    </source>
</evidence>
<keyword evidence="1" id="KW-0677">Repeat</keyword>
<accession>G0UJK9</accession>
<protein>
    <submittedName>
        <fullName evidence="5">Putative trans-sialidase</fullName>
    </submittedName>
</protein>
<dbReference type="VEuPathDB" id="TriTrypDB:TcIL3000_2_1400"/>
<dbReference type="InterPro" id="IPR011040">
    <property type="entry name" value="Sialidase"/>
</dbReference>
<evidence type="ECO:0000259" key="3">
    <source>
        <dbReference type="Pfam" id="PF13859"/>
    </source>
</evidence>
<dbReference type="GO" id="GO:0005737">
    <property type="term" value="C:cytoplasm"/>
    <property type="evidence" value="ECO:0007669"/>
    <property type="project" value="TreeGrafter"/>
</dbReference>
<feature type="domain" description="Sialidase" evidence="3">
    <location>
        <begin position="64"/>
        <end position="397"/>
    </location>
</feature>
<dbReference type="CDD" id="cd15482">
    <property type="entry name" value="Sialidase_non-viral"/>
    <property type="match status" value="1"/>
</dbReference>
<dbReference type="Pfam" id="PF13859">
    <property type="entry name" value="BNR_3"/>
    <property type="match status" value="1"/>
</dbReference>
<name>G0UJK9_TRYCI</name>
<dbReference type="PRINTS" id="PR01803">
    <property type="entry name" value="TCSIALIDASE"/>
</dbReference>
<dbReference type="Gene3D" id="2.120.10.10">
    <property type="match status" value="1"/>
</dbReference>
<dbReference type="GO" id="GO:0006689">
    <property type="term" value="P:ganglioside catabolic process"/>
    <property type="evidence" value="ECO:0007669"/>
    <property type="project" value="TreeGrafter"/>
</dbReference>
<dbReference type="SUPFAM" id="SSF49899">
    <property type="entry name" value="Concanavalin A-like lectins/glucanases"/>
    <property type="match status" value="1"/>
</dbReference>
<dbReference type="EMBL" id="HE575315">
    <property type="protein sequence ID" value="CCC89562.1"/>
    <property type="molecule type" value="Genomic_DNA"/>
</dbReference>
<dbReference type="InterPro" id="IPR026856">
    <property type="entry name" value="Sialidase_fam"/>
</dbReference>
<feature type="domain" description="Trans-sialidase C-terminal" evidence="4">
    <location>
        <begin position="450"/>
        <end position="648"/>
    </location>
</feature>
<dbReference type="PANTHER" id="PTHR10628">
    <property type="entry name" value="SIALIDASE"/>
    <property type="match status" value="1"/>
</dbReference>
<proteinExistence type="predicted"/>
<dbReference type="GO" id="GO:0016020">
    <property type="term" value="C:membrane"/>
    <property type="evidence" value="ECO:0007669"/>
    <property type="project" value="TreeGrafter"/>
</dbReference>
<dbReference type="AlphaFoldDB" id="G0UJK9"/>
<dbReference type="Gene3D" id="2.60.120.200">
    <property type="match status" value="1"/>
</dbReference>
<feature type="chain" id="PRO_5003410162" evidence="2">
    <location>
        <begin position="24"/>
        <end position="717"/>
    </location>
</feature>
<dbReference type="PANTHER" id="PTHR10628:SF30">
    <property type="entry name" value="EXO-ALPHA-SIALIDASE"/>
    <property type="match status" value="1"/>
</dbReference>
<feature type="signal peptide" evidence="2">
    <location>
        <begin position="1"/>
        <end position="23"/>
    </location>
</feature>
<dbReference type="GO" id="GO:0004308">
    <property type="term" value="F:exo-alpha-sialidase activity"/>
    <property type="evidence" value="ECO:0007669"/>
    <property type="project" value="InterPro"/>
</dbReference>